<evidence type="ECO:0000259" key="2">
    <source>
        <dbReference type="Pfam" id="PF07007"/>
    </source>
</evidence>
<gene>
    <name evidence="3" type="ORF">GL286_17610</name>
</gene>
<dbReference type="PANTHER" id="PTHR39176">
    <property type="entry name" value="PERIPLASMIC PROTEIN-RELATED"/>
    <property type="match status" value="1"/>
</dbReference>
<keyword evidence="4" id="KW-1185">Reference proteome</keyword>
<feature type="chain" id="PRO_5026953529" evidence="1">
    <location>
        <begin position="19"/>
        <end position="154"/>
    </location>
</feature>
<sequence>MLKLFAALAIAVPVTAIAQEFKVDPKLVNACFNEVPRDLIDAPCIGNAAEACSATTEQGETTLGISQCKMAETKAWDDLLNGEYKTLRKNYADQPELQKGLQAAQRAWIAFRDADCKFAYDVWGDGSIRQIVGADCQLRHTAHRAAELKNMRND</sequence>
<feature type="domain" description="Lysozyme inhibitor LprI-like N-terminal" evidence="2">
    <location>
        <begin position="52"/>
        <end position="148"/>
    </location>
</feature>
<evidence type="ECO:0000256" key="1">
    <source>
        <dbReference type="SAM" id="SignalP"/>
    </source>
</evidence>
<keyword evidence="1" id="KW-0732">Signal</keyword>
<dbReference type="Gene3D" id="1.20.1270.180">
    <property type="match status" value="1"/>
</dbReference>
<dbReference type="PANTHER" id="PTHR39176:SF1">
    <property type="entry name" value="PERIPLASMIC PROTEIN"/>
    <property type="match status" value="1"/>
</dbReference>
<organism evidence="3 4">
    <name type="scientific">Paracoccus aestuariivivens</name>
    <dbReference type="NCBI Taxonomy" id="1820333"/>
    <lineage>
        <taxon>Bacteria</taxon>
        <taxon>Pseudomonadati</taxon>
        <taxon>Pseudomonadota</taxon>
        <taxon>Alphaproteobacteria</taxon>
        <taxon>Rhodobacterales</taxon>
        <taxon>Paracoccaceae</taxon>
        <taxon>Paracoccus</taxon>
    </lineage>
</organism>
<accession>A0A6L6JHA4</accession>
<dbReference type="Pfam" id="PF07007">
    <property type="entry name" value="LprI"/>
    <property type="match status" value="1"/>
</dbReference>
<feature type="signal peptide" evidence="1">
    <location>
        <begin position="1"/>
        <end position="18"/>
    </location>
</feature>
<dbReference type="EMBL" id="WMIE01000016">
    <property type="protein sequence ID" value="MTH79534.1"/>
    <property type="molecule type" value="Genomic_DNA"/>
</dbReference>
<dbReference type="RefSeq" id="WP_155096884.1">
    <property type="nucleotide sequence ID" value="NZ_WMIE01000016.1"/>
</dbReference>
<dbReference type="AlphaFoldDB" id="A0A6L6JHA4"/>
<reference evidence="3 4" key="1">
    <citation type="submission" date="2019-11" db="EMBL/GenBank/DDBJ databases">
        <authorList>
            <person name="Dong K."/>
        </authorList>
    </citation>
    <scope>NUCLEOTIDE SEQUENCE [LARGE SCALE GENOMIC DNA]</scope>
    <source>
        <strain evidence="3 4">NBRC 111993</strain>
    </source>
</reference>
<dbReference type="Proteomes" id="UP000478183">
    <property type="component" value="Unassembled WGS sequence"/>
</dbReference>
<dbReference type="InterPro" id="IPR009739">
    <property type="entry name" value="LprI-like_N"/>
</dbReference>
<name>A0A6L6JHA4_9RHOB</name>
<protein>
    <submittedName>
        <fullName evidence="3">DUF1311 domain-containing protein</fullName>
    </submittedName>
</protein>
<proteinExistence type="predicted"/>
<evidence type="ECO:0000313" key="4">
    <source>
        <dbReference type="Proteomes" id="UP000478183"/>
    </source>
</evidence>
<dbReference type="OrthoDB" id="7340239at2"/>
<evidence type="ECO:0000313" key="3">
    <source>
        <dbReference type="EMBL" id="MTH79534.1"/>
    </source>
</evidence>
<comment type="caution">
    <text evidence="3">The sequence shown here is derived from an EMBL/GenBank/DDBJ whole genome shotgun (WGS) entry which is preliminary data.</text>
</comment>